<evidence type="ECO:0000259" key="4">
    <source>
        <dbReference type="Pfam" id="PF25469"/>
    </source>
</evidence>
<dbReference type="EMBL" id="JARBDR010000440">
    <property type="protein sequence ID" value="KAJ8312754.1"/>
    <property type="molecule type" value="Genomic_DNA"/>
</dbReference>
<dbReference type="InterPro" id="IPR056884">
    <property type="entry name" value="NPHP3-like_N"/>
</dbReference>
<dbReference type="Gene3D" id="2.130.10.10">
    <property type="entry name" value="YVTN repeat-like/Quinoprotein amine dehydrogenase"/>
    <property type="match status" value="2"/>
</dbReference>
<keyword evidence="6" id="KW-1185">Reference proteome</keyword>
<evidence type="ECO:0000259" key="3">
    <source>
        <dbReference type="Pfam" id="PF24883"/>
    </source>
</evidence>
<dbReference type="SUPFAM" id="SSF52540">
    <property type="entry name" value="P-loop containing nucleoside triphosphate hydrolases"/>
    <property type="match status" value="1"/>
</dbReference>
<organism evidence="5 6">
    <name type="scientific">Tegillarca granosa</name>
    <name type="common">Malaysian cockle</name>
    <name type="synonym">Anadara granosa</name>
    <dbReference type="NCBI Taxonomy" id="220873"/>
    <lineage>
        <taxon>Eukaryota</taxon>
        <taxon>Metazoa</taxon>
        <taxon>Spiralia</taxon>
        <taxon>Lophotrochozoa</taxon>
        <taxon>Mollusca</taxon>
        <taxon>Bivalvia</taxon>
        <taxon>Autobranchia</taxon>
        <taxon>Pteriomorphia</taxon>
        <taxon>Arcoida</taxon>
        <taxon>Arcoidea</taxon>
        <taxon>Arcidae</taxon>
        <taxon>Tegillarca</taxon>
    </lineage>
</organism>
<keyword evidence="2" id="KW-0677">Repeat</keyword>
<evidence type="ECO:0000313" key="6">
    <source>
        <dbReference type="Proteomes" id="UP001217089"/>
    </source>
</evidence>
<feature type="domain" description="Nephrocystin 3-like N-terminal" evidence="3">
    <location>
        <begin position="136"/>
        <end position="243"/>
    </location>
</feature>
<dbReference type="SUPFAM" id="SSF50998">
    <property type="entry name" value="Quinoprotein alcohol dehydrogenase-like"/>
    <property type="match status" value="1"/>
</dbReference>
<dbReference type="PANTHER" id="PTHR19871">
    <property type="entry name" value="BETA TRANSDUCIN-RELATED PROTEIN"/>
    <property type="match status" value="1"/>
</dbReference>
<dbReference type="SUPFAM" id="SSF50952">
    <property type="entry name" value="Soluble quinoprotein glucose dehydrogenase"/>
    <property type="match status" value="1"/>
</dbReference>
<evidence type="ECO:0008006" key="7">
    <source>
        <dbReference type="Google" id="ProtNLM"/>
    </source>
</evidence>
<evidence type="ECO:0000256" key="2">
    <source>
        <dbReference type="ARBA" id="ARBA00022737"/>
    </source>
</evidence>
<dbReference type="InterPro" id="IPR015943">
    <property type="entry name" value="WD40/YVTN_repeat-like_dom_sf"/>
</dbReference>
<proteinExistence type="predicted"/>
<accession>A0ABQ9F5W2</accession>
<dbReference type="PANTHER" id="PTHR19871:SF14">
    <property type="entry name" value="DUF4062 DOMAIN-CONTAINING PROTEIN"/>
    <property type="match status" value="1"/>
</dbReference>
<dbReference type="Gene3D" id="3.40.50.300">
    <property type="entry name" value="P-loop containing nucleotide triphosphate hydrolases"/>
    <property type="match status" value="1"/>
</dbReference>
<dbReference type="Pfam" id="PF25469">
    <property type="entry name" value="WHD_NWD1"/>
    <property type="match status" value="1"/>
</dbReference>
<evidence type="ECO:0000256" key="1">
    <source>
        <dbReference type="ARBA" id="ARBA00022574"/>
    </source>
</evidence>
<evidence type="ECO:0000313" key="5">
    <source>
        <dbReference type="EMBL" id="KAJ8312754.1"/>
    </source>
</evidence>
<keyword evidence="1" id="KW-0853">WD repeat</keyword>
<gene>
    <name evidence="5" type="ORF">KUTeg_010127</name>
</gene>
<dbReference type="InterPro" id="IPR027417">
    <property type="entry name" value="P-loop_NTPase"/>
</dbReference>
<dbReference type="InterPro" id="IPR052752">
    <property type="entry name" value="NACHT-WD_repeat"/>
</dbReference>
<feature type="domain" description="NWD1/2-like winged helix-turn-helix" evidence="4">
    <location>
        <begin position="351"/>
        <end position="472"/>
    </location>
</feature>
<dbReference type="InterPro" id="IPR011047">
    <property type="entry name" value="Quinoprotein_ADH-like_sf"/>
</dbReference>
<dbReference type="InterPro" id="IPR057588">
    <property type="entry name" value="NWD1/2-like_WH"/>
</dbReference>
<name>A0ABQ9F5W2_TEGGR</name>
<dbReference type="InterPro" id="IPR001680">
    <property type="entry name" value="WD40_rpt"/>
</dbReference>
<dbReference type="InterPro" id="IPR011041">
    <property type="entry name" value="Quinoprot_gluc/sorb_DH_b-prop"/>
</dbReference>
<sequence length="1501" mass="171891">MLYSRKFKDKHKMLSDKRNSVLYFDINPATLERDVKSENKMEKLRQQLISQTPHYQMKEEIESSKRSEYLLEMARHFYCNIKTMIDTSLQNQSPLFDDNLFREVLQHWKLAIDTSTVFFGREDVLRCVKQYVLTETDQPLVICGENGSGKTSILSKVICDINVAIVNGDLSMRTALIFRFIGQTQSTVTAQQLLYSLCHQLAYTMGRYRHEVPNDYKTLKLYFIDLLQRGEFAGMLIIILDSIECISPCDNGHKLEWLPSRIAKNVKIIVSASKRKPDTIERLENKCQCTFMELSKLASKDCEDMMKAMMNEVEKRVTHDQWAQIQSRFSECTLPVFVRIIFEEVCRTKSYDENAILQLGLNVEDCINHILTRTEKKFGKEVVASVLGYLTAANDGLSESELADLLSLDDYILNVIYEYWHPKLRRFPPYLIAELRQELEPYLDEKECDGILILSWKFRQFREIAFERYVGTGEKAQKIHSNIADYYLGKWSGTKRKPFSYPSMLMARNKITNPETEKCRLVLRQPNVYGTTKDDERYNLRKMTQLPLSLLHSRRLEELKSEVLCNFDYLYYRIKATSVQHLLTDFDICQDRESELIADALRMSGSALSVDINCLGMELTGRLLPHTKQYKFVEKLVYQCDLTAQKYCPLVPNCQIYSSPGGPLQYECDVGGNVSCPVDIDVFNTPDGILLTAKPYYSSRVRVWELSQGDPRPDMMMPVGEIHPTRDGRFLNVFQNDKSVKIYKSDCGEQHAEVDYGYGVMSDIEVSNKYLAFAIQKGAGPYVIDIERGKLLHKFSFHTHAVAISPEDSYLVFNSGRNCLLFELPLMERRCIAVAGDVPQDIIFISGSLTCFVLTKSKTVEALFFDTINRKYTCNWILTDVEIRECVLSHTEKYLMARSARCLHIVETESEKVVRKLSQLPDEIIVEPSSSFTGAGFTPNDKLVVASRYTFIAIWDANTGEALRVLQASISPILKVFTSGEVNKAVSLLEDNSFQVWNLKNIDRDLLDANRIFPGPVKSVAVSSENRKILCIESRVPEVKVVEMKDGRVADILQHSEDVTDKVVDALFSYNGRFIVTRGVKAETVDDDVSAWNVLRDDILWDIEVGYKVHKCLNNRYVLYNRESTIVLFVSCVHYSRFDWSENIYNVIIVDPQTGNSIVLDFPCNTEFVSPPTLVNKKSGYFTAVIQTCNRAMDVEQEKETSRTFEIGLLVRDLSHSSNENEILKLKKMLSCSTQKDQMLDAISTSDDMVVIVYGKGITSYTFETTKGIVRPGNIEKGAVIYDLEKRECLKHITNFLLPTSDINNIKVSKNFSVAMDTDQNVFRDEDFDCCLNIDTKFADDTVRMALDGNYFVGLSPNYREIYVVRTKDAVFVGHVFIHGRATCLEVANDDRTVVVGCEDGRIMILTLILELSDPIRELIEKIPSRRKGLDREKVQRRKSLIVNDIREISCQTPDLLRLKSKIQNDTFEKMRRPPSHTRISNGVIATQQNMNDQSEACCIQ</sequence>
<protein>
    <recommendedName>
        <fullName evidence="7">NACHT domain-containing protein</fullName>
    </recommendedName>
</protein>
<reference evidence="5 6" key="1">
    <citation type="submission" date="2022-12" db="EMBL/GenBank/DDBJ databases">
        <title>Chromosome-level genome of Tegillarca granosa.</title>
        <authorList>
            <person name="Kim J."/>
        </authorList>
    </citation>
    <scope>NUCLEOTIDE SEQUENCE [LARGE SCALE GENOMIC DNA]</scope>
    <source>
        <strain evidence="5">Teg-2019</strain>
        <tissue evidence="5">Adductor muscle</tissue>
    </source>
</reference>
<dbReference type="Proteomes" id="UP001217089">
    <property type="component" value="Unassembled WGS sequence"/>
</dbReference>
<dbReference type="SMART" id="SM00320">
    <property type="entry name" value="WD40"/>
    <property type="match status" value="4"/>
</dbReference>
<dbReference type="Pfam" id="PF24883">
    <property type="entry name" value="NPHP3_N"/>
    <property type="match status" value="1"/>
</dbReference>
<comment type="caution">
    <text evidence="5">The sequence shown here is derived from an EMBL/GenBank/DDBJ whole genome shotgun (WGS) entry which is preliminary data.</text>
</comment>